<dbReference type="Proteomes" id="UP000270261">
    <property type="component" value="Unassembled WGS sequence"/>
</dbReference>
<feature type="region of interest" description="Disordered" evidence="1">
    <location>
        <begin position="293"/>
        <end position="322"/>
    </location>
</feature>
<dbReference type="InterPro" id="IPR010093">
    <property type="entry name" value="SinI_DNA-bd"/>
</dbReference>
<evidence type="ECO:0000256" key="1">
    <source>
        <dbReference type="SAM" id="MobiDB-lite"/>
    </source>
</evidence>
<dbReference type="NCBIfam" id="TIGR01764">
    <property type="entry name" value="excise"/>
    <property type="match status" value="1"/>
</dbReference>
<gene>
    <name evidence="4" type="ORF">EHV23_10005</name>
</gene>
<dbReference type="PANTHER" id="PTHR37826">
    <property type="entry name" value="FLOTILLIN BAND_7_5 DOMAIN PROTEIN"/>
    <property type="match status" value="1"/>
</dbReference>
<dbReference type="CDD" id="cd03408">
    <property type="entry name" value="SPFH_like_u1"/>
    <property type="match status" value="1"/>
</dbReference>
<keyword evidence="5" id="KW-1185">Reference proteome</keyword>
<dbReference type="InterPro" id="IPR036013">
    <property type="entry name" value="Band_7/SPFH_dom_sf"/>
</dbReference>
<dbReference type="InterPro" id="IPR033880">
    <property type="entry name" value="SPFH_YdjI"/>
</dbReference>
<feature type="domain" description="Helix-turn-helix" evidence="2">
    <location>
        <begin position="353"/>
        <end position="400"/>
    </location>
</feature>
<protein>
    <submittedName>
        <fullName evidence="4">Helix-turn-helix domain-containing protein</fullName>
    </submittedName>
</protein>
<dbReference type="RefSeq" id="WP_125095947.1">
    <property type="nucleotide sequence ID" value="NZ_RRUE01000002.1"/>
</dbReference>
<proteinExistence type="predicted"/>
<feature type="domain" description="SPFH" evidence="3">
    <location>
        <begin position="28"/>
        <end position="237"/>
    </location>
</feature>
<reference evidence="4 5" key="1">
    <citation type="submission" date="2018-11" db="EMBL/GenBank/DDBJ databases">
        <title>Genome sequencing of Lautropia sp. KCOM 2505 (= ChDC F240).</title>
        <authorList>
            <person name="Kook J.-K."/>
            <person name="Park S.-N."/>
            <person name="Lim Y.K."/>
        </authorList>
    </citation>
    <scope>NUCLEOTIDE SEQUENCE [LARGE SCALE GENOMIC DNA]</scope>
    <source>
        <strain evidence="4 5">KCOM 2505</strain>
    </source>
</reference>
<evidence type="ECO:0000259" key="2">
    <source>
        <dbReference type="Pfam" id="PF12728"/>
    </source>
</evidence>
<evidence type="ECO:0000259" key="3">
    <source>
        <dbReference type="Pfam" id="PF13421"/>
    </source>
</evidence>
<organism evidence="4 5">
    <name type="scientific">Lautropia dentalis</name>
    <dbReference type="NCBI Taxonomy" id="2490857"/>
    <lineage>
        <taxon>Bacteria</taxon>
        <taxon>Pseudomonadati</taxon>
        <taxon>Pseudomonadota</taxon>
        <taxon>Betaproteobacteria</taxon>
        <taxon>Burkholderiales</taxon>
        <taxon>Burkholderiaceae</taxon>
        <taxon>Lautropia</taxon>
    </lineage>
</organism>
<dbReference type="Pfam" id="PF13421">
    <property type="entry name" value="Band_7_1"/>
    <property type="match status" value="1"/>
</dbReference>
<accession>A0A426FM05</accession>
<dbReference type="AlphaFoldDB" id="A0A426FM05"/>
<comment type="caution">
    <text evidence="4">The sequence shown here is derived from an EMBL/GenBank/DDBJ whole genome shotgun (WGS) entry which is preliminary data.</text>
</comment>
<dbReference type="EMBL" id="RRUE01000002">
    <property type="protein sequence ID" value="RRN43743.1"/>
    <property type="molecule type" value="Genomic_DNA"/>
</dbReference>
<dbReference type="Pfam" id="PF12728">
    <property type="entry name" value="HTH_17"/>
    <property type="match status" value="1"/>
</dbReference>
<sequence>MDRLFNIIRNQFIDVIEWTDDSRDTLSFRWPDEDREIKNGAQLIVRESQLVQFVAAGQFADLFGPGKYTLTTENIPILSTILGWKYGFQSPFKCDVYYLNTRLFTGNKWGTANPVMMRDPDFGVVRLRAFGTYDFRIVDAPRFLKEVAGTDQHFRLDEFQDTMRSRIVSVFTDALARAHVPVLDVAGRYAEMGEALLPVINPAVREKYGLEISSFVLENVSVPPEVEQAIDKQGSMRAIGNLNDYVKYQMGLGMGQGGDSGAGAAPAQMAMGFAMAQEMMRGMQGSMAPAHGLGTQAAGGAGQGMLGGTPSGQGTARVEEQGPNAVPGRGDATGTFSGAAVAGEVAGLDGLTVLTPGQAAALLSVPEEDVMASIQAGDLKARKIGSAWRIARSALDEFLRG</sequence>
<evidence type="ECO:0000313" key="4">
    <source>
        <dbReference type="EMBL" id="RRN43743.1"/>
    </source>
</evidence>
<dbReference type="SUPFAM" id="SSF117892">
    <property type="entry name" value="Band 7/SPFH domain"/>
    <property type="match status" value="1"/>
</dbReference>
<name>A0A426FM05_9BURK</name>
<dbReference type="InterPro" id="IPR041657">
    <property type="entry name" value="HTH_17"/>
</dbReference>
<dbReference type="Gene3D" id="3.30.479.30">
    <property type="entry name" value="Band 7 domain"/>
    <property type="match status" value="1"/>
</dbReference>
<evidence type="ECO:0000313" key="5">
    <source>
        <dbReference type="Proteomes" id="UP000270261"/>
    </source>
</evidence>
<dbReference type="GO" id="GO:0003677">
    <property type="term" value="F:DNA binding"/>
    <property type="evidence" value="ECO:0007669"/>
    <property type="project" value="InterPro"/>
</dbReference>
<dbReference type="OrthoDB" id="9764015at2"/>
<feature type="compositionally biased region" description="Gly residues" evidence="1">
    <location>
        <begin position="297"/>
        <end position="311"/>
    </location>
</feature>
<dbReference type="PANTHER" id="PTHR37826:SF2">
    <property type="entry name" value="ZINC-RIBBON DOMAIN-CONTAINING PROTEIN"/>
    <property type="match status" value="1"/>
</dbReference>